<evidence type="ECO:0000313" key="2">
    <source>
        <dbReference type="EMBL" id="OWT59280.1"/>
    </source>
</evidence>
<dbReference type="OrthoDB" id="9180744at2"/>
<name>A0A225MH61_9BURK</name>
<evidence type="ECO:0000313" key="3">
    <source>
        <dbReference type="Proteomes" id="UP000214603"/>
    </source>
</evidence>
<evidence type="ECO:0000256" key="1">
    <source>
        <dbReference type="SAM" id="SignalP"/>
    </source>
</evidence>
<dbReference type="Gene3D" id="2.40.50.320">
    <property type="entry name" value="Copper binding periplasmic protein CusF"/>
    <property type="match status" value="1"/>
</dbReference>
<dbReference type="InterPro" id="IPR021647">
    <property type="entry name" value="CusF_Ec"/>
</dbReference>
<gene>
    <name evidence="2" type="ORF">CEY11_13980</name>
</gene>
<proteinExistence type="predicted"/>
<keyword evidence="3" id="KW-1185">Reference proteome</keyword>
<reference evidence="3" key="1">
    <citation type="submission" date="2017-06" db="EMBL/GenBank/DDBJ databases">
        <title>Herbaspirillum phytohormonus sp. nov., isolated from the root nodule of Robinia pseudoacacia in lead-zinc mine.</title>
        <authorList>
            <person name="Fan M."/>
            <person name="Lin Y."/>
        </authorList>
    </citation>
    <scope>NUCLEOTIDE SEQUENCE [LARGE SCALE GENOMIC DNA]</scope>
    <source>
        <strain evidence="3">SC-089</strain>
    </source>
</reference>
<evidence type="ECO:0008006" key="4">
    <source>
        <dbReference type="Google" id="ProtNLM"/>
    </source>
</evidence>
<feature type="chain" id="PRO_5012668826" description="RND transporter" evidence="1">
    <location>
        <begin position="25"/>
        <end position="101"/>
    </location>
</feature>
<protein>
    <recommendedName>
        <fullName evidence="4">RND transporter</fullName>
    </recommendedName>
</protein>
<accession>A0A225MH61</accession>
<comment type="caution">
    <text evidence="2">The sequence shown here is derived from an EMBL/GenBank/DDBJ whole genome shotgun (WGS) entry which is preliminary data.</text>
</comment>
<feature type="signal peptide" evidence="1">
    <location>
        <begin position="1"/>
        <end position="24"/>
    </location>
</feature>
<dbReference type="EMBL" id="NJIH01000007">
    <property type="protein sequence ID" value="OWT59280.1"/>
    <property type="molecule type" value="Genomic_DNA"/>
</dbReference>
<organism evidence="2 3">
    <name type="scientific">Candidimonas nitroreducens</name>
    <dbReference type="NCBI Taxonomy" id="683354"/>
    <lineage>
        <taxon>Bacteria</taxon>
        <taxon>Pseudomonadati</taxon>
        <taxon>Pseudomonadota</taxon>
        <taxon>Betaproteobacteria</taxon>
        <taxon>Burkholderiales</taxon>
        <taxon>Alcaligenaceae</taxon>
        <taxon>Candidimonas</taxon>
    </lineage>
</organism>
<dbReference type="InterPro" id="IPR042230">
    <property type="entry name" value="CusF_sf"/>
</dbReference>
<sequence length="101" mass="10497">MNTSNQAWMGVLAAVLAAAPAVHAATAPAQEASGSGEVRRIDAAAGKITIKQGAISDLQLPAMTLVYHIDPALLKNIRPGDKVSFTATRKGGQYVVTRISK</sequence>
<dbReference type="AlphaFoldDB" id="A0A225MH61"/>
<dbReference type="Pfam" id="PF11604">
    <property type="entry name" value="CusF_Ec"/>
    <property type="match status" value="1"/>
</dbReference>
<keyword evidence="1" id="KW-0732">Signal</keyword>
<dbReference type="Proteomes" id="UP000214603">
    <property type="component" value="Unassembled WGS sequence"/>
</dbReference>